<dbReference type="Pfam" id="PF25954">
    <property type="entry name" value="Beta-barrel_RND_2"/>
    <property type="match status" value="1"/>
</dbReference>
<evidence type="ECO:0000256" key="2">
    <source>
        <dbReference type="ARBA" id="ARBA00010602"/>
    </source>
</evidence>
<dbReference type="InterPro" id="IPR059052">
    <property type="entry name" value="HH_YbhG-like"/>
</dbReference>
<evidence type="ECO:0000256" key="3">
    <source>
        <dbReference type="ARBA" id="ARBA00022729"/>
    </source>
</evidence>
<dbReference type="PANTHER" id="PTHR32347">
    <property type="entry name" value="EFFLUX SYSTEM COMPONENT YKNX-RELATED"/>
    <property type="match status" value="1"/>
</dbReference>
<feature type="domain" description="CusB-like beta-barrel" evidence="8">
    <location>
        <begin position="140"/>
        <end position="227"/>
    </location>
</feature>
<dbReference type="PANTHER" id="PTHR32347:SF29">
    <property type="entry name" value="UPF0194 MEMBRANE PROTEIN YBHG"/>
    <property type="match status" value="1"/>
</dbReference>
<dbReference type="Gene3D" id="1.10.287.470">
    <property type="entry name" value="Helix hairpin bin"/>
    <property type="match status" value="1"/>
</dbReference>
<feature type="coiled-coil region" evidence="6">
    <location>
        <begin position="48"/>
        <end position="108"/>
    </location>
</feature>
<evidence type="ECO:0000256" key="4">
    <source>
        <dbReference type="ARBA" id="ARBA00022764"/>
    </source>
</evidence>
<protein>
    <submittedName>
        <fullName evidence="9">Macrolide-specific efflux protein macA</fullName>
    </submittedName>
</protein>
<dbReference type="GO" id="GO:0042597">
    <property type="term" value="C:periplasmic space"/>
    <property type="evidence" value="ECO:0007669"/>
    <property type="project" value="UniProtKB-SubCell"/>
</dbReference>
<dbReference type="SUPFAM" id="SSF111369">
    <property type="entry name" value="HlyD-like secretion proteins"/>
    <property type="match status" value="2"/>
</dbReference>
<dbReference type="InterPro" id="IPR050465">
    <property type="entry name" value="UPF0194_transport"/>
</dbReference>
<evidence type="ECO:0000313" key="9">
    <source>
        <dbReference type="EMBL" id="VFS68890.1"/>
    </source>
</evidence>
<evidence type="ECO:0000259" key="8">
    <source>
        <dbReference type="Pfam" id="PF25954"/>
    </source>
</evidence>
<dbReference type="NCBIfam" id="NF002939">
    <property type="entry name" value="PRK03598.1"/>
    <property type="match status" value="1"/>
</dbReference>
<dbReference type="Gene3D" id="2.40.30.170">
    <property type="match status" value="1"/>
</dbReference>
<keyword evidence="3" id="KW-0732">Signal</keyword>
<dbReference type="EMBL" id="CAADJG010000002">
    <property type="protein sequence ID" value="VFS68890.1"/>
    <property type="molecule type" value="Genomic_DNA"/>
</dbReference>
<keyword evidence="5 6" id="KW-0175">Coiled coil</keyword>
<organism evidence="9 10">
    <name type="scientific">Raoultella terrigena</name>
    <name type="common">Klebsiella terrigena</name>
    <dbReference type="NCBI Taxonomy" id="577"/>
    <lineage>
        <taxon>Bacteria</taxon>
        <taxon>Pseudomonadati</taxon>
        <taxon>Pseudomonadota</taxon>
        <taxon>Gammaproteobacteria</taxon>
        <taxon>Enterobacterales</taxon>
        <taxon>Enterobacteriaceae</taxon>
        <taxon>Klebsiella/Raoultella group</taxon>
        <taxon>Raoultella</taxon>
    </lineage>
</organism>
<feature type="domain" description="YbhG-like alpha-helical hairpin" evidence="7">
    <location>
        <begin position="1"/>
        <end position="104"/>
    </location>
</feature>
<evidence type="ECO:0000256" key="6">
    <source>
        <dbReference type="SAM" id="Coils"/>
    </source>
</evidence>
<dbReference type="Pfam" id="PF25881">
    <property type="entry name" value="HH_YBHG"/>
    <property type="match status" value="1"/>
</dbReference>
<gene>
    <name evidence="9" type="primary">macA_1</name>
    <name evidence="9" type="ORF">NCTC13038_01557</name>
</gene>
<sequence>MMAGYRAEEIAQAAAAVNQAQAAYEYAQNFYQRQLGLRKSSAISVNDLDNARSARDQAQATLKSAQDKLRQYRAGNRPQEIAQAKANLEQAQAALAQAKLDLHDTTLAAPSDGTLMTRAVEPGSMLSAGATVMTLSLTRPVWVRAYIDEKNLGNAQPGREVLLYTDSRPSQPYRGRIGFVSPTAEFTPKTVETPDLRTDLVYRLRIVVTDPDDALRQGMPVTVTFSSGNGHE</sequence>
<evidence type="ECO:0000256" key="5">
    <source>
        <dbReference type="ARBA" id="ARBA00023054"/>
    </source>
</evidence>
<accession>A0A485B799</accession>
<dbReference type="InterPro" id="IPR058792">
    <property type="entry name" value="Beta-barrel_RND_2"/>
</dbReference>
<keyword evidence="4" id="KW-0574">Periplasm</keyword>
<proteinExistence type="inferred from homology"/>
<evidence type="ECO:0000259" key="7">
    <source>
        <dbReference type="Pfam" id="PF25881"/>
    </source>
</evidence>
<comment type="subcellular location">
    <subcellularLocation>
        <location evidence="1">Periplasm</location>
    </subcellularLocation>
</comment>
<name>A0A485B799_RAOTE</name>
<dbReference type="AlphaFoldDB" id="A0A485B799"/>
<evidence type="ECO:0000313" key="10">
    <source>
        <dbReference type="Proteomes" id="UP000332594"/>
    </source>
</evidence>
<evidence type="ECO:0000256" key="1">
    <source>
        <dbReference type="ARBA" id="ARBA00004418"/>
    </source>
</evidence>
<reference evidence="9 10" key="1">
    <citation type="submission" date="2019-03" db="EMBL/GenBank/DDBJ databases">
        <authorList>
            <consortium name="Pathogen Informatics"/>
        </authorList>
    </citation>
    <scope>NUCLEOTIDE SEQUENCE [LARGE SCALE GENOMIC DNA]</scope>
    <source>
        <strain evidence="9 10">NCTC13038</strain>
    </source>
</reference>
<dbReference type="Proteomes" id="UP000332594">
    <property type="component" value="Unassembled WGS sequence"/>
</dbReference>
<comment type="similarity">
    <text evidence="2">Belongs to the UPF0194 family.</text>
</comment>